<dbReference type="AlphaFoldDB" id="A0A087T8W3"/>
<gene>
    <name evidence="2" type="ORF">X975_05219</name>
</gene>
<evidence type="ECO:0000259" key="1">
    <source>
        <dbReference type="Pfam" id="PF04577"/>
    </source>
</evidence>
<dbReference type="OMA" id="HRAVEMY"/>
<protein>
    <recommendedName>
        <fullName evidence="1">Glycosyltransferase 61 catalytic domain-containing protein</fullName>
    </recommendedName>
</protein>
<reference evidence="2 3" key="1">
    <citation type="submission" date="2013-11" db="EMBL/GenBank/DDBJ databases">
        <title>Genome sequencing of Stegodyphus mimosarum.</title>
        <authorList>
            <person name="Bechsgaard J."/>
        </authorList>
    </citation>
    <scope>NUCLEOTIDE SEQUENCE [LARGE SCALE GENOMIC DNA]</scope>
</reference>
<sequence length="132" mass="14951">MKSVSSFASVDLVDFSHISVKEQIEKVQQYNVLIGMNGAGLVNALYLPKSSVAVQLVPYKAQLNVEEFANLLKTRGPYLEWHNSHPELDRRIPEDIFRNGADTVVDVNEFVQTVHRAVEMYHNNLKILREGA</sequence>
<proteinExistence type="predicted"/>
<accession>A0A087T8W3</accession>
<evidence type="ECO:0000313" key="3">
    <source>
        <dbReference type="Proteomes" id="UP000054359"/>
    </source>
</evidence>
<name>A0A087T8W3_STEMI</name>
<dbReference type="GO" id="GO:0016757">
    <property type="term" value="F:glycosyltransferase activity"/>
    <property type="evidence" value="ECO:0007669"/>
    <property type="project" value="InterPro"/>
</dbReference>
<organism evidence="2 3">
    <name type="scientific">Stegodyphus mimosarum</name>
    <name type="common">African social velvet spider</name>
    <dbReference type="NCBI Taxonomy" id="407821"/>
    <lineage>
        <taxon>Eukaryota</taxon>
        <taxon>Metazoa</taxon>
        <taxon>Ecdysozoa</taxon>
        <taxon>Arthropoda</taxon>
        <taxon>Chelicerata</taxon>
        <taxon>Arachnida</taxon>
        <taxon>Araneae</taxon>
        <taxon>Araneomorphae</taxon>
        <taxon>Entelegynae</taxon>
        <taxon>Eresoidea</taxon>
        <taxon>Eresidae</taxon>
        <taxon>Stegodyphus</taxon>
    </lineage>
</organism>
<feature type="non-terminal residue" evidence="2">
    <location>
        <position position="132"/>
    </location>
</feature>
<dbReference type="Pfam" id="PF04577">
    <property type="entry name" value="Glyco_transf_61"/>
    <property type="match status" value="1"/>
</dbReference>
<dbReference type="OrthoDB" id="529273at2759"/>
<dbReference type="STRING" id="407821.A0A087T8W3"/>
<keyword evidence="3" id="KW-1185">Reference proteome</keyword>
<evidence type="ECO:0000313" key="2">
    <source>
        <dbReference type="EMBL" id="KFM61552.1"/>
    </source>
</evidence>
<dbReference type="EMBL" id="KK114020">
    <property type="protein sequence ID" value="KFM61552.1"/>
    <property type="molecule type" value="Genomic_DNA"/>
</dbReference>
<feature type="domain" description="Glycosyltransferase 61 catalytic" evidence="1">
    <location>
        <begin position="10"/>
        <end position="53"/>
    </location>
</feature>
<dbReference type="Proteomes" id="UP000054359">
    <property type="component" value="Unassembled WGS sequence"/>
</dbReference>
<dbReference type="InterPro" id="IPR049625">
    <property type="entry name" value="Glyco_transf_61_cat"/>
</dbReference>